<name>A0A1U7CY61_9BACT</name>
<reference evidence="8" key="1">
    <citation type="submission" date="2016-12" db="EMBL/GenBank/DDBJ databases">
        <title>Comparative genomics of four Isosphaeraceae planctomycetes: a common pool of plasmids and glycoside hydrolase genes.</title>
        <authorList>
            <person name="Ivanova A."/>
        </authorList>
    </citation>
    <scope>NUCLEOTIDE SEQUENCE [LARGE SCALE GENOMIC DNA]</scope>
    <source>
        <strain evidence="8">PX4</strain>
    </source>
</reference>
<evidence type="ECO:0000256" key="5">
    <source>
        <dbReference type="ARBA" id="ARBA00023136"/>
    </source>
</evidence>
<feature type="transmembrane region" description="Helical" evidence="6">
    <location>
        <begin position="96"/>
        <end position="114"/>
    </location>
</feature>
<dbReference type="Proteomes" id="UP000186309">
    <property type="component" value="Chromosome"/>
</dbReference>
<feature type="transmembrane region" description="Helical" evidence="6">
    <location>
        <begin position="34"/>
        <end position="53"/>
    </location>
</feature>
<feature type="transmembrane region" description="Helical" evidence="6">
    <location>
        <begin position="180"/>
        <end position="199"/>
    </location>
</feature>
<dbReference type="Pfam" id="PF13520">
    <property type="entry name" value="AA_permease_2"/>
    <property type="match status" value="1"/>
</dbReference>
<dbReference type="RefSeq" id="WP_076350188.1">
    <property type="nucleotide sequence ID" value="NZ_CP019082.1"/>
</dbReference>
<dbReference type="EMBL" id="CP019082">
    <property type="protein sequence ID" value="APW63884.1"/>
    <property type="molecule type" value="Genomic_DNA"/>
</dbReference>
<proteinExistence type="predicted"/>
<dbReference type="AlphaFoldDB" id="A0A1U7CY61"/>
<dbReference type="STRING" id="1387353.BSF38_05470"/>
<dbReference type="PANTHER" id="PTHR43243:SF4">
    <property type="entry name" value="CATIONIC AMINO ACID TRANSPORTER 4"/>
    <property type="match status" value="1"/>
</dbReference>
<keyword evidence="2" id="KW-0813">Transport</keyword>
<evidence type="ECO:0000313" key="8">
    <source>
        <dbReference type="Proteomes" id="UP000186309"/>
    </source>
</evidence>
<dbReference type="KEGG" id="pbor:BSF38_05470"/>
<dbReference type="PIRSF" id="PIRSF006060">
    <property type="entry name" value="AA_transporter"/>
    <property type="match status" value="1"/>
</dbReference>
<feature type="transmembrane region" description="Helical" evidence="6">
    <location>
        <begin position="65"/>
        <end position="84"/>
    </location>
</feature>
<evidence type="ECO:0000256" key="1">
    <source>
        <dbReference type="ARBA" id="ARBA00004141"/>
    </source>
</evidence>
<gene>
    <name evidence="7" type="primary">yhdG_3</name>
    <name evidence="7" type="ORF">BSF38_05470</name>
</gene>
<feature type="transmembrane region" description="Helical" evidence="6">
    <location>
        <begin position="324"/>
        <end position="345"/>
    </location>
</feature>
<dbReference type="InterPro" id="IPR002293">
    <property type="entry name" value="AA/rel_permease1"/>
</dbReference>
<dbReference type="GO" id="GO:0016020">
    <property type="term" value="C:membrane"/>
    <property type="evidence" value="ECO:0007669"/>
    <property type="project" value="UniProtKB-SubCell"/>
</dbReference>
<keyword evidence="5 6" id="KW-0472">Membrane</keyword>
<feature type="transmembrane region" description="Helical" evidence="6">
    <location>
        <begin position="381"/>
        <end position="398"/>
    </location>
</feature>
<dbReference type="GO" id="GO:0015171">
    <property type="term" value="F:amino acid transmembrane transporter activity"/>
    <property type="evidence" value="ECO:0007669"/>
    <property type="project" value="TreeGrafter"/>
</dbReference>
<evidence type="ECO:0000256" key="2">
    <source>
        <dbReference type="ARBA" id="ARBA00022448"/>
    </source>
</evidence>
<organism evidence="7 8">
    <name type="scientific">Paludisphaera borealis</name>
    <dbReference type="NCBI Taxonomy" id="1387353"/>
    <lineage>
        <taxon>Bacteria</taxon>
        <taxon>Pseudomonadati</taxon>
        <taxon>Planctomycetota</taxon>
        <taxon>Planctomycetia</taxon>
        <taxon>Isosphaerales</taxon>
        <taxon>Isosphaeraceae</taxon>
        <taxon>Paludisphaera</taxon>
    </lineage>
</organism>
<keyword evidence="4 6" id="KW-1133">Transmembrane helix</keyword>
<protein>
    <submittedName>
        <fullName evidence="7">Putative amino acid permease YhdG</fullName>
    </submittedName>
</protein>
<feature type="transmembrane region" description="Helical" evidence="6">
    <location>
        <begin position="280"/>
        <end position="304"/>
    </location>
</feature>
<keyword evidence="3 6" id="KW-0812">Transmembrane</keyword>
<dbReference type="Gene3D" id="1.20.1740.10">
    <property type="entry name" value="Amino acid/polyamine transporter I"/>
    <property type="match status" value="1"/>
</dbReference>
<evidence type="ECO:0000313" key="7">
    <source>
        <dbReference type="EMBL" id="APW63884.1"/>
    </source>
</evidence>
<keyword evidence="8" id="KW-1185">Reference proteome</keyword>
<sequence>MQWFSSAWFRRKPVSVLIDELNDGDRLHRRLGPFSLMALGVGATIGSGLYVQTGRVAHEVAGPSLMLSFLIAAVGCGFAALCYSELASMVPVAGSAYTYAYATLGELVAWIIGWDLILEYAIGSCFVANGWSSYFDSMLQHVFNFHLDPRLLDSPWKHEMATGFSTRLVTLPSGLEAMPWFNLPAVLVTAVVTAVLVIGIRESAGFNAAMVLLNIGVVLTVVGAGAAYVDPANWKPFLHQDHGWRGVGLGAARIFIAFIGFDSISTHAEEARNPQKDMPIGIIGALVICTVLYVATAAVLTGMIPYLQISDAAPLAAALQAKGLTLAGTLVTFGILAGMTSSLLVGNLSQPRVLLAMARDGLLPISFFGAIHPRFKTPWKSTLLVGFVVALGGALAPLDFLAELVSIGTLFAFVIVSASVWILRITDPDVPRPFRAPFVPFVSTMGVLVNGGLMFWLGRDNWIRLIAWLLVGMLIYLGYSRRHSVLGRSSSEVAAADPVSPPAG</sequence>
<accession>A0A1U7CY61</accession>
<comment type="subcellular location">
    <subcellularLocation>
        <location evidence="1">Membrane</location>
        <topology evidence="1">Multi-pass membrane protein</topology>
    </subcellularLocation>
</comment>
<feature type="transmembrane region" description="Helical" evidence="6">
    <location>
        <begin position="404"/>
        <end position="426"/>
    </location>
</feature>
<dbReference type="OrthoDB" id="3181223at2"/>
<evidence type="ECO:0000256" key="3">
    <source>
        <dbReference type="ARBA" id="ARBA00022692"/>
    </source>
</evidence>
<dbReference type="PANTHER" id="PTHR43243">
    <property type="entry name" value="INNER MEMBRANE TRANSPORTER YGJI-RELATED"/>
    <property type="match status" value="1"/>
</dbReference>
<evidence type="ECO:0000256" key="6">
    <source>
        <dbReference type="SAM" id="Phobius"/>
    </source>
</evidence>
<feature type="transmembrane region" description="Helical" evidence="6">
    <location>
        <begin position="211"/>
        <end position="229"/>
    </location>
</feature>
<evidence type="ECO:0000256" key="4">
    <source>
        <dbReference type="ARBA" id="ARBA00022989"/>
    </source>
</evidence>
<feature type="transmembrane region" description="Helical" evidence="6">
    <location>
        <begin position="249"/>
        <end position="268"/>
    </location>
</feature>
<feature type="transmembrane region" description="Helical" evidence="6">
    <location>
        <begin position="438"/>
        <end position="456"/>
    </location>
</feature>
<feature type="transmembrane region" description="Helical" evidence="6">
    <location>
        <begin position="462"/>
        <end position="479"/>
    </location>
</feature>